<sequence>MVMLNFNFIMILFYSQIVLKFRLLILVFQFHYDLILL</sequence>
<gene>
    <name evidence="2" type="ordered locus">Msp_0949</name>
</gene>
<evidence type="ECO:0000313" key="2">
    <source>
        <dbReference type="EMBL" id="ABC57337.1"/>
    </source>
</evidence>
<reference evidence="2 3" key="1">
    <citation type="journal article" date="2006" name="J. Bacteriol.">
        <title>The genome sequence of Methanosphaera stadtmanae reveals why this human intestinal archaeon is restricted to methanol and H2 for methane formation and ATP synthesis.</title>
        <authorList>
            <person name="Fricke W.F."/>
            <person name="Seedorf H."/>
            <person name="Henne A."/>
            <person name="Kruer M."/>
            <person name="Liesegang H."/>
            <person name="Hedderich R."/>
            <person name="Gottschalk G."/>
            <person name="Thauer R.K."/>
        </authorList>
    </citation>
    <scope>NUCLEOTIDE SEQUENCE [LARGE SCALE GENOMIC DNA]</scope>
    <source>
        <strain evidence="3">ATCC 43021 / DSM 3091 / JCM 11832 / MCB-3</strain>
    </source>
</reference>
<keyword evidence="3" id="KW-1185">Reference proteome</keyword>
<feature type="transmembrane region" description="Helical" evidence="1">
    <location>
        <begin position="6"/>
        <end position="28"/>
    </location>
</feature>
<dbReference type="HOGENOM" id="CLU_3338533_0_0_2"/>
<dbReference type="STRING" id="339860.Msp_0949"/>
<dbReference type="EMBL" id="CP000102">
    <property type="protein sequence ID" value="ABC57337.1"/>
    <property type="molecule type" value="Genomic_DNA"/>
</dbReference>
<keyword evidence="1" id="KW-0812">Transmembrane</keyword>
<proteinExistence type="predicted"/>
<protein>
    <submittedName>
        <fullName evidence="2">Uncharacterized protein</fullName>
    </submittedName>
</protein>
<dbReference type="Proteomes" id="UP000001931">
    <property type="component" value="Chromosome"/>
</dbReference>
<keyword evidence="1" id="KW-0472">Membrane</keyword>
<evidence type="ECO:0000313" key="3">
    <source>
        <dbReference type="Proteomes" id="UP000001931"/>
    </source>
</evidence>
<evidence type="ECO:0000256" key="1">
    <source>
        <dbReference type="SAM" id="Phobius"/>
    </source>
</evidence>
<keyword evidence="1" id="KW-1133">Transmembrane helix</keyword>
<dbReference type="AlphaFoldDB" id="Q2NFR6"/>
<organism evidence="2 3">
    <name type="scientific">Methanosphaera stadtmanae (strain ATCC 43021 / DSM 3091 / JCM 11832 / MCB-3)</name>
    <dbReference type="NCBI Taxonomy" id="339860"/>
    <lineage>
        <taxon>Archaea</taxon>
        <taxon>Methanobacteriati</taxon>
        <taxon>Methanobacteriota</taxon>
        <taxon>Methanomada group</taxon>
        <taxon>Methanobacteria</taxon>
        <taxon>Methanobacteriales</taxon>
        <taxon>Methanobacteriaceae</taxon>
        <taxon>Methanosphaera</taxon>
    </lineage>
</organism>
<accession>Q2NFR6</accession>
<name>Q2NFR6_METST</name>
<dbReference type="KEGG" id="mst:Msp_0949"/>